<dbReference type="GO" id="GO:0071949">
    <property type="term" value="F:FAD binding"/>
    <property type="evidence" value="ECO:0007669"/>
    <property type="project" value="InterPro"/>
</dbReference>
<evidence type="ECO:0000313" key="6">
    <source>
        <dbReference type="EMBL" id="CAD1836813.1"/>
    </source>
</evidence>
<protein>
    <recommendedName>
        <fullName evidence="5">FAD-binding domain-containing protein</fullName>
    </recommendedName>
</protein>
<keyword evidence="2" id="KW-0503">Monooxygenase</keyword>
<evidence type="ECO:0000256" key="4">
    <source>
        <dbReference type="SAM" id="MobiDB-lite"/>
    </source>
</evidence>
<dbReference type="InterPro" id="IPR044560">
    <property type="entry name" value="MOase"/>
</dbReference>
<dbReference type="Gene3D" id="3.50.50.60">
    <property type="entry name" value="FAD/NAD(P)-binding domain"/>
    <property type="match status" value="1"/>
</dbReference>
<keyword evidence="1" id="KW-0560">Oxidoreductase</keyword>
<proteinExistence type="inferred from homology"/>
<comment type="similarity">
    <text evidence="3">Belongs to the 3-hydroxybenzoate 6-hydroxylase family.</text>
</comment>
<organism evidence="6">
    <name type="scientific">Ananas comosus var. bracteatus</name>
    <name type="common">red pineapple</name>
    <dbReference type="NCBI Taxonomy" id="296719"/>
    <lineage>
        <taxon>Eukaryota</taxon>
        <taxon>Viridiplantae</taxon>
        <taxon>Streptophyta</taxon>
        <taxon>Embryophyta</taxon>
        <taxon>Tracheophyta</taxon>
        <taxon>Spermatophyta</taxon>
        <taxon>Magnoliopsida</taxon>
        <taxon>Liliopsida</taxon>
        <taxon>Poales</taxon>
        <taxon>Bromeliaceae</taxon>
        <taxon>Bromelioideae</taxon>
        <taxon>Ananas</taxon>
    </lineage>
</organism>
<dbReference type="PANTHER" id="PTHR45934:SF1">
    <property type="entry name" value="OS04G0423100 PROTEIN"/>
    <property type="match status" value="1"/>
</dbReference>
<dbReference type="AlphaFoldDB" id="A0A6V7Q1B5"/>
<feature type="region of interest" description="Disordered" evidence="4">
    <location>
        <begin position="343"/>
        <end position="381"/>
    </location>
</feature>
<sequence length="424" mass="45079">MAKVEEVVIVGGGIAGLATAVALQRVGRRDIVVLEGHSELRATGAAISIFPNGWYALSALGVAHKLEPYYLPFQISRITDLATGDTQELYFAGSAHRGEAGVRAMHRKALLEALAEELPPGTIRFCSKVASIKSGGSLNFTSLHLEDGSIIRAKLLIGCDGVHSVVAQWLGLSAPISSGRSAVRGLAVFPEGHGLETVFRQYLGEGIRAGYVPLNSKEVYWFLINYSTSSEREIAGRPELILREVTENLARGFPSDYADVVRRSDPATLTWAPLSLRAPWAVLLRRAHLPLPTRVGANANAAAAATVAGDAFHAMTPDTAQGGSAALEDAVALARCVGADAGGGGAGPGRGGEVRGGAAVARGGARGGSLRGGVGPAGRRRRWGPRRVWAWLVKWFRDWVFYRFIFPRILDAAWYNCGDLTPPE</sequence>
<evidence type="ECO:0000256" key="3">
    <source>
        <dbReference type="ARBA" id="ARBA00024018"/>
    </source>
</evidence>
<dbReference type="SUPFAM" id="SSF51905">
    <property type="entry name" value="FAD/NAD(P)-binding domain"/>
    <property type="match status" value="1"/>
</dbReference>
<feature type="compositionally biased region" description="Gly residues" evidence="4">
    <location>
        <begin position="364"/>
        <end position="376"/>
    </location>
</feature>
<evidence type="ECO:0000256" key="1">
    <source>
        <dbReference type="ARBA" id="ARBA00023002"/>
    </source>
</evidence>
<accession>A0A6V7Q1B5</accession>
<dbReference type="PRINTS" id="PR00420">
    <property type="entry name" value="RNGMNOXGNASE"/>
</dbReference>
<name>A0A6V7Q1B5_ANACO</name>
<evidence type="ECO:0000259" key="5">
    <source>
        <dbReference type="Pfam" id="PF01494"/>
    </source>
</evidence>
<evidence type="ECO:0000256" key="2">
    <source>
        <dbReference type="ARBA" id="ARBA00023033"/>
    </source>
</evidence>
<dbReference type="EMBL" id="LR862131">
    <property type="protein sequence ID" value="CAD1836813.1"/>
    <property type="molecule type" value="Genomic_DNA"/>
</dbReference>
<feature type="domain" description="FAD-binding" evidence="5">
    <location>
        <begin position="6"/>
        <end position="249"/>
    </location>
</feature>
<dbReference type="PANTHER" id="PTHR45934">
    <property type="entry name" value="FAD/NAD(P)-BINDING OXIDOREDUCTASE FAMILY PROTEIN"/>
    <property type="match status" value="1"/>
</dbReference>
<feature type="compositionally biased region" description="Gly residues" evidence="4">
    <location>
        <begin position="343"/>
        <end position="355"/>
    </location>
</feature>
<reference evidence="6" key="1">
    <citation type="submission" date="2020-07" db="EMBL/GenBank/DDBJ databases">
        <authorList>
            <person name="Lin J."/>
        </authorList>
    </citation>
    <scope>NUCLEOTIDE SEQUENCE</scope>
</reference>
<dbReference type="Pfam" id="PF01494">
    <property type="entry name" value="FAD_binding_3"/>
    <property type="match status" value="1"/>
</dbReference>
<gene>
    <name evidence="6" type="ORF">CB5_LOCUS20024</name>
</gene>
<dbReference type="GO" id="GO:0004497">
    <property type="term" value="F:monooxygenase activity"/>
    <property type="evidence" value="ECO:0007669"/>
    <property type="project" value="UniProtKB-KW"/>
</dbReference>
<dbReference type="InterPro" id="IPR036188">
    <property type="entry name" value="FAD/NAD-bd_sf"/>
</dbReference>
<dbReference type="InterPro" id="IPR002938">
    <property type="entry name" value="FAD-bd"/>
</dbReference>